<evidence type="ECO:0000256" key="1">
    <source>
        <dbReference type="SAM" id="SignalP"/>
    </source>
</evidence>
<evidence type="ECO:0000313" key="6">
    <source>
        <dbReference type="EMBL" id="CAF4139598.1"/>
    </source>
</evidence>
<feature type="chain" id="PRO_5036230714" evidence="1">
    <location>
        <begin position="21"/>
        <end position="328"/>
    </location>
</feature>
<feature type="signal peptide" evidence="1">
    <location>
        <begin position="1"/>
        <end position="20"/>
    </location>
</feature>
<proteinExistence type="predicted"/>
<evidence type="ECO:0000313" key="5">
    <source>
        <dbReference type="EMBL" id="CAF4138895.1"/>
    </source>
</evidence>
<dbReference type="EMBL" id="CAJOBI010009467">
    <property type="protein sequence ID" value="CAF4138895.1"/>
    <property type="molecule type" value="Genomic_DNA"/>
</dbReference>
<comment type="caution">
    <text evidence="4">The sequence shown here is derived from an EMBL/GenBank/DDBJ whole genome shotgun (WGS) entry which is preliminary data.</text>
</comment>
<dbReference type="Proteomes" id="UP000663824">
    <property type="component" value="Unassembled WGS sequence"/>
</dbReference>
<dbReference type="Proteomes" id="UP000663834">
    <property type="component" value="Unassembled WGS sequence"/>
</dbReference>
<evidence type="ECO:0000313" key="7">
    <source>
        <dbReference type="Proteomes" id="UP000663824"/>
    </source>
</evidence>
<evidence type="ECO:0000313" key="3">
    <source>
        <dbReference type="EMBL" id="CAF1613481.1"/>
    </source>
</evidence>
<dbReference type="EMBL" id="CAJNOV010017867">
    <property type="protein sequence ID" value="CAF1613481.1"/>
    <property type="molecule type" value="Genomic_DNA"/>
</dbReference>
<name>A0A816U3D0_9BILA</name>
<sequence length="328" mass="36150">MHTLFLRICVGVLFLPFTSSFLTAPASTLLNYTGRNLTCMSTIDSSYIGPIRPVNQLEFTGAAYCVVAIITLPTTNNLTVTQTYRSAILFWNLYRNIAINQCKFSSAIDIGYGHCAPYYYAMATSLQLCICSTNNCSATYFICQASVNQVLSSPPPLLPVLQPTLTNTIACQDSSFTASAAQNVTPAQYLGCSLLIMWGGADSSKCSTYTSNHSIICGVAYFAAQGISHIMTMVEHSKKKVFYETYKGSSAGHTGRSFLGSGKTRVWHQTMSQPIKKKVSYQRFRAIPFRSTHKKVPQMKFRTNPYHGALKAPFTNLKLSCKMIEAKP</sequence>
<evidence type="ECO:0000313" key="4">
    <source>
        <dbReference type="EMBL" id="CAF2108966.1"/>
    </source>
</evidence>
<dbReference type="AlphaFoldDB" id="A0A816U3D0"/>
<dbReference type="Proteomes" id="UP000676336">
    <property type="component" value="Unassembled WGS sequence"/>
</dbReference>
<dbReference type="EMBL" id="CAJOBJ010009492">
    <property type="protein sequence ID" value="CAF4139598.1"/>
    <property type="molecule type" value="Genomic_DNA"/>
</dbReference>
<reference evidence="4" key="1">
    <citation type="submission" date="2021-02" db="EMBL/GenBank/DDBJ databases">
        <authorList>
            <person name="Nowell W R."/>
        </authorList>
    </citation>
    <scope>NUCLEOTIDE SEQUENCE</scope>
</reference>
<organism evidence="4 7">
    <name type="scientific">Rotaria magnacalcarata</name>
    <dbReference type="NCBI Taxonomy" id="392030"/>
    <lineage>
        <taxon>Eukaryota</taxon>
        <taxon>Metazoa</taxon>
        <taxon>Spiralia</taxon>
        <taxon>Gnathifera</taxon>
        <taxon>Rotifera</taxon>
        <taxon>Eurotatoria</taxon>
        <taxon>Bdelloidea</taxon>
        <taxon>Philodinida</taxon>
        <taxon>Philodinidae</taxon>
        <taxon>Rotaria</taxon>
    </lineage>
</organism>
<protein>
    <submittedName>
        <fullName evidence="4">Uncharacterized protein</fullName>
    </submittedName>
</protein>
<dbReference type="EMBL" id="CAJNRE010012289">
    <property type="protein sequence ID" value="CAF2108966.1"/>
    <property type="molecule type" value="Genomic_DNA"/>
</dbReference>
<accession>A0A816U3D0</accession>
<gene>
    <name evidence="3" type="ORF">CJN711_LOCUS36833</name>
    <name evidence="6" type="ORF">GIL414_LOCUS18943</name>
    <name evidence="2" type="ORF">KQP761_LOCUS8241</name>
    <name evidence="4" type="ORF">MBJ925_LOCUS23802</name>
    <name evidence="5" type="ORF">SMN809_LOCUS19146</name>
</gene>
<evidence type="ECO:0000313" key="2">
    <source>
        <dbReference type="EMBL" id="CAF1371413.1"/>
    </source>
</evidence>
<dbReference type="EMBL" id="CAJNOW010003092">
    <property type="protein sequence ID" value="CAF1371413.1"/>
    <property type="molecule type" value="Genomic_DNA"/>
</dbReference>
<dbReference type="Proteomes" id="UP000663855">
    <property type="component" value="Unassembled WGS sequence"/>
</dbReference>
<keyword evidence="1" id="KW-0732">Signal</keyword>
<dbReference type="Proteomes" id="UP000681720">
    <property type="component" value="Unassembled WGS sequence"/>
</dbReference>